<keyword evidence="2" id="KW-1185">Reference proteome</keyword>
<comment type="caution">
    <text evidence="1">The sequence shown here is derived from an EMBL/GenBank/DDBJ whole genome shotgun (WGS) entry which is preliminary data.</text>
</comment>
<dbReference type="AlphaFoldDB" id="A0A3N0XEX1"/>
<sequence>MKELFTVFQNDFAQNQLVMALMTDLLREVSISMDRVAMNRIPQYPMQTVLDFATGRPTKTVPAHLTDSLGAAILLHVDPEQSKVALLLNPPSVETDNIYKPKDKCHQDFQYFCPNQLFLRNHTEGMGRLLLMISDTRCPAEAKPRTQVIGTQAKIVGDRLLVHTPTQAATLTYNQYNTTTRVSLPNPSTWIQVPLGPILHLNRLVAYCLSSEEYQSKLEIPSSSRNHHHTLDPGLELRIEKGGSQLSDSTPIDAALQALSRLPVLTSSPIAQAWTAANTALCLSMAIKYALTLGLAFILSKGMQETTDKCLSALPQGPVGTTCCVTIRIHVPSNLVTVQRSPHRDFIGRRGGL</sequence>
<accession>A0A3N0XEX1</accession>
<gene>
    <name evidence="1" type="ORF">DPX16_23813</name>
</gene>
<reference evidence="1 2" key="1">
    <citation type="submission" date="2018-10" db="EMBL/GenBank/DDBJ databases">
        <title>Genome assembly for a Yunnan-Guizhou Plateau 3E fish, Anabarilius grahami (Regan), and its evolutionary and genetic applications.</title>
        <authorList>
            <person name="Jiang W."/>
        </authorList>
    </citation>
    <scope>NUCLEOTIDE SEQUENCE [LARGE SCALE GENOMIC DNA]</scope>
    <source>
        <strain evidence="1">AG-KIZ</strain>
        <tissue evidence="1">Muscle</tissue>
    </source>
</reference>
<dbReference type="EMBL" id="RJVU01077914">
    <property type="protein sequence ID" value="ROI15868.1"/>
    <property type="molecule type" value="Genomic_DNA"/>
</dbReference>
<dbReference type="OrthoDB" id="8954191at2759"/>
<dbReference type="Proteomes" id="UP000281406">
    <property type="component" value="Unassembled WGS sequence"/>
</dbReference>
<protein>
    <submittedName>
        <fullName evidence="1">Uncharacterized protein</fullName>
    </submittedName>
</protein>
<proteinExistence type="predicted"/>
<evidence type="ECO:0000313" key="1">
    <source>
        <dbReference type="EMBL" id="ROI15868.1"/>
    </source>
</evidence>
<organism evidence="1 2">
    <name type="scientific">Anabarilius grahami</name>
    <name type="common">Kanglang fish</name>
    <name type="synonym">Barilius grahami</name>
    <dbReference type="NCBI Taxonomy" id="495550"/>
    <lineage>
        <taxon>Eukaryota</taxon>
        <taxon>Metazoa</taxon>
        <taxon>Chordata</taxon>
        <taxon>Craniata</taxon>
        <taxon>Vertebrata</taxon>
        <taxon>Euteleostomi</taxon>
        <taxon>Actinopterygii</taxon>
        <taxon>Neopterygii</taxon>
        <taxon>Teleostei</taxon>
        <taxon>Ostariophysi</taxon>
        <taxon>Cypriniformes</taxon>
        <taxon>Xenocyprididae</taxon>
        <taxon>Xenocypridinae</taxon>
        <taxon>Xenocypridinae incertae sedis</taxon>
        <taxon>Anabarilius</taxon>
    </lineage>
</organism>
<name>A0A3N0XEX1_ANAGA</name>
<evidence type="ECO:0000313" key="2">
    <source>
        <dbReference type="Proteomes" id="UP000281406"/>
    </source>
</evidence>